<evidence type="ECO:0000313" key="11">
    <source>
        <dbReference type="Proteomes" id="UP000242188"/>
    </source>
</evidence>
<gene>
    <name evidence="10" type="ORF">KP79_PYT04661</name>
</gene>
<dbReference type="InterPro" id="IPR000679">
    <property type="entry name" value="Znf_GATA"/>
</dbReference>
<dbReference type="SUPFAM" id="SSF57716">
    <property type="entry name" value="Glucocorticoid receptor-like (DNA-binding domain)"/>
    <property type="match status" value="1"/>
</dbReference>
<reference evidence="10 11" key="1">
    <citation type="journal article" date="2017" name="Nat. Ecol. Evol.">
        <title>Scallop genome provides insights into evolution of bilaterian karyotype and development.</title>
        <authorList>
            <person name="Wang S."/>
            <person name="Zhang J."/>
            <person name="Jiao W."/>
            <person name="Li J."/>
            <person name="Xun X."/>
            <person name="Sun Y."/>
            <person name="Guo X."/>
            <person name="Huan P."/>
            <person name="Dong B."/>
            <person name="Zhang L."/>
            <person name="Hu X."/>
            <person name="Sun X."/>
            <person name="Wang J."/>
            <person name="Zhao C."/>
            <person name="Wang Y."/>
            <person name="Wang D."/>
            <person name="Huang X."/>
            <person name="Wang R."/>
            <person name="Lv J."/>
            <person name="Li Y."/>
            <person name="Zhang Z."/>
            <person name="Liu B."/>
            <person name="Lu W."/>
            <person name="Hui Y."/>
            <person name="Liang J."/>
            <person name="Zhou Z."/>
            <person name="Hou R."/>
            <person name="Li X."/>
            <person name="Liu Y."/>
            <person name="Li H."/>
            <person name="Ning X."/>
            <person name="Lin Y."/>
            <person name="Zhao L."/>
            <person name="Xing Q."/>
            <person name="Dou J."/>
            <person name="Li Y."/>
            <person name="Mao J."/>
            <person name="Guo H."/>
            <person name="Dou H."/>
            <person name="Li T."/>
            <person name="Mu C."/>
            <person name="Jiang W."/>
            <person name="Fu Q."/>
            <person name="Fu X."/>
            <person name="Miao Y."/>
            <person name="Liu J."/>
            <person name="Yu Q."/>
            <person name="Li R."/>
            <person name="Liao H."/>
            <person name="Li X."/>
            <person name="Kong Y."/>
            <person name="Jiang Z."/>
            <person name="Chourrout D."/>
            <person name="Li R."/>
            <person name="Bao Z."/>
        </authorList>
    </citation>
    <scope>NUCLEOTIDE SEQUENCE [LARGE SCALE GENOMIC DNA]</scope>
    <source>
        <strain evidence="10 11">PY_sf001</strain>
    </source>
</reference>
<evidence type="ECO:0000256" key="6">
    <source>
        <dbReference type="ARBA" id="ARBA00023242"/>
    </source>
</evidence>
<dbReference type="PROSITE" id="PS00344">
    <property type="entry name" value="GATA_ZN_FINGER_1"/>
    <property type="match status" value="1"/>
</dbReference>
<dbReference type="GO" id="GO:0043565">
    <property type="term" value="F:sequence-specific DNA binding"/>
    <property type="evidence" value="ECO:0007669"/>
    <property type="project" value="InterPro"/>
</dbReference>
<evidence type="ECO:0000256" key="1">
    <source>
        <dbReference type="ARBA" id="ARBA00004123"/>
    </source>
</evidence>
<dbReference type="Gene3D" id="3.30.50.10">
    <property type="entry name" value="Erythroid Transcription Factor GATA-1, subunit A"/>
    <property type="match status" value="1"/>
</dbReference>
<sequence length="277" mass="30463">MPLGSKPICSTCKTGNSAIWRKGGDGEVLCNACSLKNGGTNGKDGNGINGSIILVKSNGSNGGAGPVLRKSARIKPSKHKFQSVAKAVATKGKSRRIIFKKSQPVKAPTAISTVITGESVFHDGSYFQIGDIVSLVDHDSSVYYAQIRGFMKDQYNEKSAIISWLLPSQSSPTDRFDPATYILGPEEDLPRKMEFMEFVCHAPSDYFKCKQGPYPTISRDPNLCYVWTNIRQPIQVHSNIDDLFTVKERTKDPTLTKKIVKEKEGGKGKEKEKVENE</sequence>
<dbReference type="InterPro" id="IPR013088">
    <property type="entry name" value="Znf_NHR/GATA"/>
</dbReference>
<evidence type="ECO:0000256" key="7">
    <source>
        <dbReference type="PROSITE-ProRule" id="PRU00094"/>
    </source>
</evidence>
<dbReference type="PROSITE" id="PS50114">
    <property type="entry name" value="GATA_ZN_FINGER_2"/>
    <property type="match status" value="1"/>
</dbReference>
<dbReference type="GO" id="GO:0005634">
    <property type="term" value="C:nucleus"/>
    <property type="evidence" value="ECO:0007669"/>
    <property type="project" value="UniProtKB-SubCell"/>
</dbReference>
<organism evidence="10 11">
    <name type="scientific">Mizuhopecten yessoensis</name>
    <name type="common">Japanese scallop</name>
    <name type="synonym">Patinopecten yessoensis</name>
    <dbReference type="NCBI Taxonomy" id="6573"/>
    <lineage>
        <taxon>Eukaryota</taxon>
        <taxon>Metazoa</taxon>
        <taxon>Spiralia</taxon>
        <taxon>Lophotrochozoa</taxon>
        <taxon>Mollusca</taxon>
        <taxon>Bivalvia</taxon>
        <taxon>Autobranchia</taxon>
        <taxon>Pteriomorphia</taxon>
        <taxon>Pectinida</taxon>
        <taxon>Pectinoidea</taxon>
        <taxon>Pectinidae</taxon>
        <taxon>Mizuhopecten</taxon>
    </lineage>
</organism>
<dbReference type="SMART" id="SM00401">
    <property type="entry name" value="ZnF_GATA"/>
    <property type="match status" value="1"/>
</dbReference>
<evidence type="ECO:0000256" key="8">
    <source>
        <dbReference type="SAM" id="MobiDB-lite"/>
    </source>
</evidence>
<evidence type="ECO:0000256" key="4">
    <source>
        <dbReference type="ARBA" id="ARBA00022771"/>
    </source>
</evidence>
<proteinExistence type="predicted"/>
<evidence type="ECO:0000259" key="9">
    <source>
        <dbReference type="PROSITE" id="PS50114"/>
    </source>
</evidence>
<keyword evidence="11" id="KW-1185">Reference proteome</keyword>
<dbReference type="PANTHER" id="PTHR13340">
    <property type="entry name" value="GATA ZINC FINGER DOMAIN-CONTAINING"/>
    <property type="match status" value="1"/>
</dbReference>
<feature type="region of interest" description="Disordered" evidence="8">
    <location>
        <begin position="255"/>
        <end position="277"/>
    </location>
</feature>
<dbReference type="InterPro" id="IPR039050">
    <property type="entry name" value="GATAD1"/>
</dbReference>
<comment type="subcellular location">
    <subcellularLocation>
        <location evidence="1">Nucleus</location>
    </subcellularLocation>
</comment>
<dbReference type="Proteomes" id="UP000242188">
    <property type="component" value="Unassembled WGS sequence"/>
</dbReference>
<protein>
    <recommendedName>
        <fullName evidence="2">GATA zinc finger domain-containing protein 1</fullName>
    </recommendedName>
</protein>
<accession>A0A210QJA7</accession>
<name>A0A210QJA7_MIZYE</name>
<comment type="caution">
    <text evidence="10">The sequence shown here is derived from an EMBL/GenBank/DDBJ whole genome shotgun (WGS) entry which is preliminary data.</text>
</comment>
<dbReference type="GO" id="GO:0008270">
    <property type="term" value="F:zinc ion binding"/>
    <property type="evidence" value="ECO:0007669"/>
    <property type="project" value="UniProtKB-KW"/>
</dbReference>
<dbReference type="GO" id="GO:0006355">
    <property type="term" value="P:regulation of DNA-templated transcription"/>
    <property type="evidence" value="ECO:0007669"/>
    <property type="project" value="InterPro"/>
</dbReference>
<keyword evidence="3" id="KW-0479">Metal-binding</keyword>
<keyword evidence="5" id="KW-0862">Zinc</keyword>
<keyword evidence="4 7" id="KW-0863">Zinc-finger</keyword>
<evidence type="ECO:0000256" key="2">
    <source>
        <dbReference type="ARBA" id="ARBA00014943"/>
    </source>
</evidence>
<dbReference type="AlphaFoldDB" id="A0A210QJA7"/>
<dbReference type="PANTHER" id="PTHR13340:SF2">
    <property type="entry name" value="GATA ZINC FINGER DOMAIN-CONTAINING PROTEIN 1"/>
    <property type="match status" value="1"/>
</dbReference>
<evidence type="ECO:0000256" key="5">
    <source>
        <dbReference type="ARBA" id="ARBA00022833"/>
    </source>
</evidence>
<dbReference type="GO" id="GO:0006325">
    <property type="term" value="P:chromatin organization"/>
    <property type="evidence" value="ECO:0007669"/>
    <property type="project" value="TreeGrafter"/>
</dbReference>
<keyword evidence="6" id="KW-0539">Nucleus</keyword>
<evidence type="ECO:0000256" key="3">
    <source>
        <dbReference type="ARBA" id="ARBA00022723"/>
    </source>
</evidence>
<feature type="domain" description="GATA-type" evidence="9">
    <location>
        <begin position="9"/>
        <end position="35"/>
    </location>
</feature>
<dbReference type="EMBL" id="NEDP02003435">
    <property type="protein sequence ID" value="OWF48681.1"/>
    <property type="molecule type" value="Genomic_DNA"/>
</dbReference>
<dbReference type="STRING" id="6573.A0A210QJA7"/>
<dbReference type="OrthoDB" id="9994231at2759"/>
<evidence type="ECO:0000313" key="10">
    <source>
        <dbReference type="EMBL" id="OWF48681.1"/>
    </source>
</evidence>
<dbReference type="Pfam" id="PF00320">
    <property type="entry name" value="GATA"/>
    <property type="match status" value="1"/>
</dbReference>